<dbReference type="AlphaFoldDB" id="A0A4D7BMD9"/>
<keyword evidence="1" id="KW-1133">Transmembrane helix</keyword>
<evidence type="ECO:0000259" key="2">
    <source>
        <dbReference type="Pfam" id="PF02698"/>
    </source>
</evidence>
<name>A0A4D7BMD9_9HYPH</name>
<protein>
    <submittedName>
        <fullName evidence="3">YdcF family protein</fullName>
    </submittedName>
</protein>
<dbReference type="GO" id="GO:0005886">
    <property type="term" value="C:plasma membrane"/>
    <property type="evidence" value="ECO:0007669"/>
    <property type="project" value="TreeGrafter"/>
</dbReference>
<reference evidence="3 4" key="1">
    <citation type="submission" date="2019-04" db="EMBL/GenBank/DDBJ databases">
        <title>Phreatobacter aquaticus sp. nov.</title>
        <authorList>
            <person name="Choi A."/>
        </authorList>
    </citation>
    <scope>NUCLEOTIDE SEQUENCE [LARGE SCALE GENOMIC DNA]</scope>
    <source>
        <strain evidence="3 4">KCTC 52518</strain>
    </source>
</reference>
<evidence type="ECO:0000313" key="3">
    <source>
        <dbReference type="EMBL" id="QCI68937.1"/>
    </source>
</evidence>
<dbReference type="OrthoDB" id="9809813at2"/>
<gene>
    <name evidence="3" type="ORF">E8M01_34725</name>
</gene>
<accession>A0A4D7BMD9</accession>
<dbReference type="InterPro" id="IPR014729">
    <property type="entry name" value="Rossmann-like_a/b/a_fold"/>
</dbReference>
<feature type="domain" description="DUF218" evidence="2">
    <location>
        <begin position="81"/>
        <end position="250"/>
    </location>
</feature>
<feature type="transmembrane region" description="Helical" evidence="1">
    <location>
        <begin position="12"/>
        <end position="29"/>
    </location>
</feature>
<dbReference type="GO" id="GO:0043164">
    <property type="term" value="P:Gram-negative-bacterium-type cell wall biogenesis"/>
    <property type="evidence" value="ECO:0007669"/>
    <property type="project" value="TreeGrafter"/>
</dbReference>
<dbReference type="Gene3D" id="3.40.50.620">
    <property type="entry name" value="HUPs"/>
    <property type="match status" value="1"/>
</dbReference>
<feature type="transmembrane region" description="Helical" evidence="1">
    <location>
        <begin position="41"/>
        <end position="62"/>
    </location>
</feature>
<organism evidence="3 4">
    <name type="scientific">Phreatobacter stygius</name>
    <dbReference type="NCBI Taxonomy" id="1940610"/>
    <lineage>
        <taxon>Bacteria</taxon>
        <taxon>Pseudomonadati</taxon>
        <taxon>Pseudomonadota</taxon>
        <taxon>Alphaproteobacteria</taxon>
        <taxon>Hyphomicrobiales</taxon>
        <taxon>Phreatobacteraceae</taxon>
        <taxon>Phreatobacter</taxon>
    </lineage>
</organism>
<dbReference type="RefSeq" id="WP_136964350.1">
    <property type="nucleotide sequence ID" value="NZ_CP039690.1"/>
</dbReference>
<dbReference type="KEGG" id="pstg:E8M01_34725"/>
<dbReference type="GO" id="GO:0000270">
    <property type="term" value="P:peptidoglycan metabolic process"/>
    <property type="evidence" value="ECO:0007669"/>
    <property type="project" value="TreeGrafter"/>
</dbReference>
<evidence type="ECO:0000256" key="1">
    <source>
        <dbReference type="SAM" id="Phobius"/>
    </source>
</evidence>
<dbReference type="Proteomes" id="UP000298781">
    <property type="component" value="Chromosome"/>
</dbReference>
<sequence>MFFYASKILWWGLTPSNLLVGLIVVGVLLRATRLARWGRRFFVLGALGLVIAGPVPLGIWLARPLENRFPLMAQDMPAPSGIIVLGGSIDQVTTAARGGQVTIGAAPGRITEAVALAHRYPQARLVFSGGSNALFLRDGLDEAEAAKKLFIELGIAAERITIERESRNTWENALLSKRVVDPKPGERWILITSAYHMPRSVGIFRVAGFDVVAYPVDFETRNIERELYLPVLPVSRGLDLVDRMSREWLGLLAYRLGGRTDAVFPRP</sequence>
<keyword evidence="1" id="KW-0472">Membrane</keyword>
<dbReference type="PANTHER" id="PTHR30336:SF4">
    <property type="entry name" value="ENVELOPE BIOGENESIS FACTOR ELYC"/>
    <property type="match status" value="1"/>
</dbReference>
<dbReference type="EMBL" id="CP039690">
    <property type="protein sequence ID" value="QCI68937.1"/>
    <property type="molecule type" value="Genomic_DNA"/>
</dbReference>
<dbReference type="InterPro" id="IPR051599">
    <property type="entry name" value="Cell_Envelope_Assoc"/>
</dbReference>
<evidence type="ECO:0000313" key="4">
    <source>
        <dbReference type="Proteomes" id="UP000298781"/>
    </source>
</evidence>
<dbReference type="Pfam" id="PF02698">
    <property type="entry name" value="DUF218"/>
    <property type="match status" value="1"/>
</dbReference>
<proteinExistence type="predicted"/>
<dbReference type="CDD" id="cd06259">
    <property type="entry name" value="YdcF-like"/>
    <property type="match status" value="1"/>
</dbReference>
<dbReference type="InterPro" id="IPR003848">
    <property type="entry name" value="DUF218"/>
</dbReference>
<dbReference type="PANTHER" id="PTHR30336">
    <property type="entry name" value="INNER MEMBRANE PROTEIN, PROBABLE PERMEASE"/>
    <property type="match status" value="1"/>
</dbReference>
<keyword evidence="4" id="KW-1185">Reference proteome</keyword>
<keyword evidence="1" id="KW-0812">Transmembrane</keyword>